<name>A0A5P3MTG4_NEIAN</name>
<gene>
    <name evidence="2" type="ORF">D0T90_10535</name>
</gene>
<organism evidence="2 3">
    <name type="scientific">Neisseria animalis</name>
    <dbReference type="NCBI Taxonomy" id="492"/>
    <lineage>
        <taxon>Bacteria</taxon>
        <taxon>Pseudomonadati</taxon>
        <taxon>Pseudomonadota</taxon>
        <taxon>Betaproteobacteria</taxon>
        <taxon>Neisseriales</taxon>
        <taxon>Neisseriaceae</taxon>
        <taxon>Neisseria</taxon>
    </lineage>
</organism>
<dbReference type="EMBL" id="CP031699">
    <property type="protein sequence ID" value="QEY24854.1"/>
    <property type="molecule type" value="Genomic_DNA"/>
</dbReference>
<dbReference type="AlphaFoldDB" id="A0A5P3MTG4"/>
<feature type="transmembrane region" description="Helical" evidence="1">
    <location>
        <begin position="12"/>
        <end position="29"/>
    </location>
</feature>
<accession>A0A5P3MTG4</accession>
<protein>
    <submittedName>
        <fullName evidence="2">Uncharacterized protein</fullName>
    </submittedName>
</protein>
<evidence type="ECO:0000313" key="3">
    <source>
        <dbReference type="Proteomes" id="UP000325536"/>
    </source>
</evidence>
<evidence type="ECO:0000313" key="2">
    <source>
        <dbReference type="EMBL" id="QEY24854.1"/>
    </source>
</evidence>
<dbReference type="RefSeq" id="WP_123796272.1">
    <property type="nucleotide sequence ID" value="NZ_CP031699.1"/>
</dbReference>
<proteinExistence type="predicted"/>
<sequence length="141" mass="16659">METPPFKIKYQILVFTCILVPLLFFLSNFERNKEDFGYKKDYSIRTERILNEIPSIIAPYKINKIESVQQGPLAIIKFYIEVDKNDYKKINNILKSRINLIGFNGICRLSEAIFVSYNEMMHKTYIIIKWQYPTEACNSKS</sequence>
<dbReference type="KEGG" id="naq:D0T90_10535"/>
<keyword evidence="1" id="KW-1133">Transmembrane helix</keyword>
<evidence type="ECO:0000256" key="1">
    <source>
        <dbReference type="SAM" id="Phobius"/>
    </source>
</evidence>
<reference evidence="2 3" key="1">
    <citation type="submission" date="2018-08" db="EMBL/GenBank/DDBJ databases">
        <title>Neisseria animalis ATCC 49930 complete genome.</title>
        <authorList>
            <person name="Veseli I.A."/>
            <person name="Mascarenhas dos Santos A.C."/>
            <person name="Buttler R."/>
            <person name="Pombert J.-F."/>
        </authorList>
    </citation>
    <scope>NUCLEOTIDE SEQUENCE [LARGE SCALE GENOMIC DNA]</scope>
    <source>
        <strain evidence="2 3">ATCC 49930</strain>
    </source>
</reference>
<dbReference type="Proteomes" id="UP000325536">
    <property type="component" value="Chromosome"/>
</dbReference>
<keyword evidence="1" id="KW-0812">Transmembrane</keyword>
<keyword evidence="3" id="KW-1185">Reference proteome</keyword>
<dbReference type="OrthoDB" id="9991660at2"/>
<keyword evidence="1" id="KW-0472">Membrane</keyword>